<dbReference type="InterPro" id="IPR010848">
    <property type="entry name" value="DUF1465"/>
</dbReference>
<dbReference type="RefSeq" id="WP_091768670.1">
    <property type="nucleotide sequence ID" value="NZ_FNHG01000005.1"/>
</dbReference>
<accession>A0A1G9QG59</accession>
<dbReference type="Gene3D" id="1.10.8.930">
    <property type="entry name" value="Protein of unknown function DUF1465"/>
    <property type="match status" value="1"/>
</dbReference>
<gene>
    <name evidence="1" type="ORF">SAMN04488568_10510</name>
</gene>
<protein>
    <submittedName>
        <fullName evidence="1">Regulator of CtrA degradation</fullName>
    </submittedName>
</protein>
<dbReference type="OrthoDB" id="9799531at2"/>
<proteinExistence type="predicted"/>
<dbReference type="AlphaFoldDB" id="A0A1G9QG59"/>
<dbReference type="Proteomes" id="UP000199759">
    <property type="component" value="Unassembled WGS sequence"/>
</dbReference>
<dbReference type="InterPro" id="IPR038301">
    <property type="entry name" value="AraC-like_sf"/>
</dbReference>
<organism evidence="1 2">
    <name type="scientific">Maricaulis salignorans</name>
    <dbReference type="NCBI Taxonomy" id="144026"/>
    <lineage>
        <taxon>Bacteria</taxon>
        <taxon>Pseudomonadati</taxon>
        <taxon>Pseudomonadota</taxon>
        <taxon>Alphaproteobacteria</taxon>
        <taxon>Maricaulales</taxon>
        <taxon>Maricaulaceae</taxon>
        <taxon>Maricaulis</taxon>
    </lineage>
</organism>
<reference evidence="1 2" key="1">
    <citation type="submission" date="2016-10" db="EMBL/GenBank/DDBJ databases">
        <authorList>
            <person name="de Groot N.N."/>
        </authorList>
    </citation>
    <scope>NUCLEOTIDE SEQUENCE [LARGE SCALE GENOMIC DNA]</scope>
    <source>
        <strain evidence="1 2">DSM 16077</strain>
    </source>
</reference>
<dbReference type="Pfam" id="PF07323">
    <property type="entry name" value="DUF1465"/>
    <property type="match status" value="1"/>
</dbReference>
<dbReference type="STRING" id="144026.SAMN04488568_10510"/>
<evidence type="ECO:0000313" key="2">
    <source>
        <dbReference type="Proteomes" id="UP000199759"/>
    </source>
</evidence>
<dbReference type="EMBL" id="FNHG01000005">
    <property type="protein sequence ID" value="SDM10084.1"/>
    <property type="molecule type" value="Genomic_DNA"/>
</dbReference>
<evidence type="ECO:0000313" key="1">
    <source>
        <dbReference type="EMBL" id="SDM10084.1"/>
    </source>
</evidence>
<keyword evidence="2" id="KW-1185">Reference proteome</keyword>
<sequence length="175" mass="19232">MTDSQTPTLFPAGSAPAARAMDFCKSEMFGKLFREGMDLVEETASYLDGAGRDDAKSLNRAGALSYATESMKLTTRLMQAASWLLAQRAVAEGEMTAEDATDGKYRLGSDRPTEQLWPEGETPPAILTNLVERSRSLYARLKRIDDNLYADGMPEIESNPVADHMERLRGAFSQA</sequence>
<name>A0A1G9QG59_9PROT</name>